<dbReference type="InterPro" id="IPR013693">
    <property type="entry name" value="SpoIID/LytB_N"/>
</dbReference>
<dbReference type="Pfam" id="PF08486">
    <property type="entry name" value="SpoIID"/>
    <property type="match status" value="1"/>
</dbReference>
<proteinExistence type="predicted"/>
<evidence type="ECO:0000256" key="1">
    <source>
        <dbReference type="SAM" id="SignalP"/>
    </source>
</evidence>
<dbReference type="EMBL" id="JAUSVM010000001">
    <property type="protein sequence ID" value="MDQ0426498.1"/>
    <property type="molecule type" value="Genomic_DNA"/>
</dbReference>
<feature type="chain" id="PRO_5046470718" evidence="1">
    <location>
        <begin position="31"/>
        <end position="886"/>
    </location>
</feature>
<accession>A0ABU0GMB4</accession>
<evidence type="ECO:0000313" key="4">
    <source>
        <dbReference type="Proteomes" id="UP001240250"/>
    </source>
</evidence>
<reference evidence="3 4" key="1">
    <citation type="submission" date="2023-07" db="EMBL/GenBank/DDBJ databases">
        <title>Sequencing the genomes of 1000 actinobacteria strains.</title>
        <authorList>
            <person name="Klenk H.-P."/>
        </authorList>
    </citation>
    <scope>NUCLEOTIDE SEQUENCE [LARGE SCALE GENOMIC DNA]</scope>
    <source>
        <strain evidence="3 4">DSM 14785</strain>
    </source>
</reference>
<name>A0ABU0GMB4_9CELL</name>
<organism evidence="3 4">
    <name type="scientific">Cellulomonas iranensis</name>
    <dbReference type="NCBI Taxonomy" id="76862"/>
    <lineage>
        <taxon>Bacteria</taxon>
        <taxon>Bacillati</taxon>
        <taxon>Actinomycetota</taxon>
        <taxon>Actinomycetes</taxon>
        <taxon>Micrococcales</taxon>
        <taxon>Cellulomonadaceae</taxon>
        <taxon>Cellulomonas</taxon>
    </lineage>
</organism>
<comment type="caution">
    <text evidence="3">The sequence shown here is derived from an EMBL/GenBank/DDBJ whole genome shotgun (WGS) entry which is preliminary data.</text>
</comment>
<keyword evidence="4" id="KW-1185">Reference proteome</keyword>
<evidence type="ECO:0000259" key="2">
    <source>
        <dbReference type="Pfam" id="PF08486"/>
    </source>
</evidence>
<keyword evidence="1" id="KW-0732">Signal</keyword>
<dbReference type="InterPro" id="IPR013486">
    <property type="entry name" value="SpoIID/LytB"/>
</dbReference>
<dbReference type="Proteomes" id="UP001240250">
    <property type="component" value="Unassembled WGS sequence"/>
</dbReference>
<gene>
    <name evidence="3" type="ORF">JO380_002879</name>
</gene>
<feature type="domain" description="Sporulation stage II protein D amidase enhancer LytB N-terminal" evidence="2">
    <location>
        <begin position="198"/>
        <end position="290"/>
    </location>
</feature>
<dbReference type="NCBIfam" id="TIGR02669">
    <property type="entry name" value="SpoIID_LytB"/>
    <property type="match status" value="1"/>
</dbReference>
<evidence type="ECO:0000313" key="3">
    <source>
        <dbReference type="EMBL" id="MDQ0426498.1"/>
    </source>
</evidence>
<sequence length="886" mass="90778">MNLLRRLTATVVAAVLTGVALVAVAPAALAAEVYPAPASGSWTVDGRAFGHGRGMSQWGAQGAALQGRTAAEILAFYYPGTTTGSIAGEYVKATLAAFAPSDTVTVWSPANRSIRMGELNKEVVLPPGRWTITVAGQDITAVKRDVVNGPIVDRRSYRGVLRLESQNEVGMIIAKNQSDTTGRWYRGDLRIEPTSGAAFNVTNSLPIEDYLRSVVPRESPASWQPAALQAQAVAARSYAWWKVRNGQVLCDTTSCQVYYGRGVANAAGALTTSYEDARTDAAIAATGGQIRLWNGAVAFTEFSSSNGGWTAAGSVPYQVAKADPWTGTAPGDTVTSWTAELSVARVAQSCPANGTLRTMVVTGRTGNGPLGGRISQVRLECSTGNATVNTPAFGLRSSWWQPRATAPVLGSPAVSAATIDHGGQVSVGVTPNVAMSWTLTVVDRSTNRQVLRTTGSAQAGVRFNATWFGTYDGRAASDPQFVGPGSYALTLVGTDAAGRTSNVVTTTVAVRQPADAAPPAAVPLVGDGGYVPLTPARLVDTRTTFQALGSGARAEVPVLGRGGVPTSGVTAVVLNVTAVGTSVAGHLRVWPAGSAMPNASVLNTSPGRTQASQVTVGVGGAGAVSVFNAIGTTHYLVDVLGYYTSSTATSARYVAVDPVRAMDSRTAAAIAPGATRSVDVAAALGLPASSLSAVTVNVTTTRATGNGYVVAYGSGALPSTSTVNLVPGADIANRAVVPVVDGRITVAVQGSSSHVVVDVVGWYGTRGATTGALFTPVQPARVLDTRSGAPVGPTGQVQATVTGGAVPVDATAVVGTVTAVDHTAPWTHVRVWPAGRPLTGTSDLNATRGFTQANAVVVRVGDGGAVRLYNDQGTTHVLLDVAGFFR</sequence>
<dbReference type="RefSeq" id="WP_070319472.1">
    <property type="nucleotide sequence ID" value="NZ_JAUSVM010000001.1"/>
</dbReference>
<feature type="signal peptide" evidence="1">
    <location>
        <begin position="1"/>
        <end position="30"/>
    </location>
</feature>
<protein>
    <submittedName>
        <fullName evidence="3">SpoIID/LytB domain protein</fullName>
    </submittedName>
</protein>